<dbReference type="Gene3D" id="1.10.10.10">
    <property type="entry name" value="Winged helix-like DNA-binding domain superfamily/Winged helix DNA-binding domain"/>
    <property type="match status" value="2"/>
</dbReference>
<comment type="caution">
    <text evidence="9">The sequence shown here is derived from an EMBL/GenBank/DDBJ whole genome shotgun (WGS) entry which is preliminary data.</text>
</comment>
<protein>
    <recommendedName>
        <fullName evidence="3 5">Regulatory protein RecX</fullName>
    </recommendedName>
</protein>
<dbReference type="EMBL" id="JAODYH010000005">
    <property type="protein sequence ID" value="MCT9811595.1"/>
    <property type="molecule type" value="Genomic_DNA"/>
</dbReference>
<evidence type="ECO:0000256" key="2">
    <source>
        <dbReference type="ARBA" id="ARBA00009695"/>
    </source>
</evidence>
<evidence type="ECO:0000256" key="4">
    <source>
        <dbReference type="ARBA" id="ARBA00022490"/>
    </source>
</evidence>
<dbReference type="RefSeq" id="WP_261500834.1">
    <property type="nucleotide sequence ID" value="NZ_JAODYH010000005.1"/>
</dbReference>
<evidence type="ECO:0000259" key="7">
    <source>
        <dbReference type="Pfam" id="PF21981"/>
    </source>
</evidence>
<evidence type="ECO:0000313" key="10">
    <source>
        <dbReference type="Proteomes" id="UP001525968"/>
    </source>
</evidence>
<feature type="domain" description="RecX third three-helical" evidence="7">
    <location>
        <begin position="102"/>
        <end position="143"/>
    </location>
</feature>
<evidence type="ECO:0000259" key="8">
    <source>
        <dbReference type="Pfam" id="PF21982"/>
    </source>
</evidence>
<gene>
    <name evidence="5 9" type="primary">recX</name>
    <name evidence="9" type="ORF">N0K08_13170</name>
</gene>
<reference evidence="9 10" key="1">
    <citation type="submission" date="2022-09" db="EMBL/GenBank/DDBJ databases">
        <title>Draft genome of isolate Be4.</title>
        <authorList>
            <person name="Sanchez-Castro I."/>
            <person name="Martinez-Rodriguez P."/>
            <person name="Descostes M."/>
            <person name="Merroun M."/>
        </authorList>
    </citation>
    <scope>NUCLEOTIDE SEQUENCE [LARGE SCALE GENOMIC DNA]</scope>
    <source>
        <strain evidence="9 10">Be4</strain>
    </source>
</reference>
<dbReference type="HAMAP" id="MF_01114">
    <property type="entry name" value="RecX"/>
    <property type="match status" value="1"/>
</dbReference>
<organism evidence="9 10">
    <name type="scientific">Acidovorax bellezanensis</name>
    <dbReference type="NCBI Taxonomy" id="2976702"/>
    <lineage>
        <taxon>Bacteria</taxon>
        <taxon>Pseudomonadati</taxon>
        <taxon>Pseudomonadota</taxon>
        <taxon>Betaproteobacteria</taxon>
        <taxon>Burkholderiales</taxon>
        <taxon>Comamonadaceae</taxon>
        <taxon>Acidovorax</taxon>
    </lineage>
</organism>
<comment type="subcellular location">
    <subcellularLocation>
        <location evidence="1 5">Cytoplasm</location>
    </subcellularLocation>
</comment>
<proteinExistence type="inferred from homology"/>
<evidence type="ECO:0000313" key="9">
    <source>
        <dbReference type="EMBL" id="MCT9811595.1"/>
    </source>
</evidence>
<comment type="function">
    <text evidence="5">Modulates RecA activity.</text>
</comment>
<name>A0ABT2PMW1_9BURK</name>
<dbReference type="Pfam" id="PF21982">
    <property type="entry name" value="RecX_HTH1"/>
    <property type="match status" value="1"/>
</dbReference>
<evidence type="ECO:0000256" key="3">
    <source>
        <dbReference type="ARBA" id="ARBA00018111"/>
    </source>
</evidence>
<dbReference type="InterPro" id="IPR053924">
    <property type="entry name" value="RecX_HTH_2nd"/>
</dbReference>
<sequence>MGFTTLSLKGRALRLLSQREHSRLELERKLAAHVAEGDDLAAVLDELEAKNFINPERVAQSLANRRGSKLGTARVIQEMRSKGLDDDTVRAATLELRATEPQRAHAIWRQRFGAPAETPQEKLKQMRFLASRGFSGDVVRKVVGGQVPDDMPDQD</sequence>
<keyword evidence="4 5" id="KW-0963">Cytoplasm</keyword>
<dbReference type="PANTHER" id="PTHR33602:SF1">
    <property type="entry name" value="REGULATORY PROTEIN RECX FAMILY PROTEIN"/>
    <property type="match status" value="1"/>
</dbReference>
<dbReference type="InterPro" id="IPR053925">
    <property type="entry name" value="RecX_HTH_3rd"/>
</dbReference>
<dbReference type="InterPro" id="IPR003783">
    <property type="entry name" value="Regulatory_RecX"/>
</dbReference>
<dbReference type="Proteomes" id="UP001525968">
    <property type="component" value="Unassembled WGS sequence"/>
</dbReference>
<comment type="similarity">
    <text evidence="2 5">Belongs to the RecX family.</text>
</comment>
<feature type="domain" description="RecX first three-helical" evidence="8">
    <location>
        <begin position="10"/>
        <end position="47"/>
    </location>
</feature>
<dbReference type="NCBIfam" id="NF001055">
    <property type="entry name" value="PRK00117.2-5"/>
    <property type="match status" value="1"/>
</dbReference>
<feature type="domain" description="RecX second three-helical" evidence="6">
    <location>
        <begin position="56"/>
        <end position="92"/>
    </location>
</feature>
<dbReference type="Pfam" id="PF21981">
    <property type="entry name" value="RecX_HTH3"/>
    <property type="match status" value="1"/>
</dbReference>
<dbReference type="PANTHER" id="PTHR33602">
    <property type="entry name" value="REGULATORY PROTEIN RECX FAMILY PROTEIN"/>
    <property type="match status" value="1"/>
</dbReference>
<evidence type="ECO:0000256" key="1">
    <source>
        <dbReference type="ARBA" id="ARBA00004496"/>
    </source>
</evidence>
<evidence type="ECO:0000256" key="5">
    <source>
        <dbReference type="HAMAP-Rule" id="MF_01114"/>
    </source>
</evidence>
<accession>A0ABT2PMW1</accession>
<dbReference type="InterPro" id="IPR053926">
    <property type="entry name" value="RecX_HTH_1st"/>
</dbReference>
<dbReference type="Pfam" id="PF02631">
    <property type="entry name" value="RecX_HTH2"/>
    <property type="match status" value="1"/>
</dbReference>
<dbReference type="InterPro" id="IPR036388">
    <property type="entry name" value="WH-like_DNA-bd_sf"/>
</dbReference>
<evidence type="ECO:0000259" key="6">
    <source>
        <dbReference type="Pfam" id="PF02631"/>
    </source>
</evidence>
<keyword evidence="10" id="KW-1185">Reference proteome</keyword>